<name>A0A7S4HEX0_9EUKA</name>
<feature type="region of interest" description="Disordered" evidence="1">
    <location>
        <begin position="1"/>
        <end position="20"/>
    </location>
</feature>
<gene>
    <name evidence="2" type="ORF">CPOL0286_LOCUS2393</name>
</gene>
<dbReference type="EMBL" id="HBKO01004951">
    <property type="protein sequence ID" value="CAE2197039.1"/>
    <property type="molecule type" value="Transcribed_RNA"/>
</dbReference>
<evidence type="ECO:0000256" key="1">
    <source>
        <dbReference type="SAM" id="MobiDB-lite"/>
    </source>
</evidence>
<evidence type="ECO:0000313" key="2">
    <source>
        <dbReference type="EMBL" id="CAE2197039.1"/>
    </source>
</evidence>
<dbReference type="AlphaFoldDB" id="A0A7S4HEX0"/>
<reference evidence="2" key="1">
    <citation type="submission" date="2021-01" db="EMBL/GenBank/DDBJ databases">
        <authorList>
            <person name="Corre E."/>
            <person name="Pelletier E."/>
            <person name="Niang G."/>
            <person name="Scheremetjew M."/>
            <person name="Finn R."/>
            <person name="Kale V."/>
            <person name="Holt S."/>
            <person name="Cochrane G."/>
            <person name="Meng A."/>
            <person name="Brown T."/>
            <person name="Cohen L."/>
        </authorList>
    </citation>
    <scope>NUCLEOTIDE SEQUENCE</scope>
    <source>
        <strain evidence="2">UIO037</strain>
    </source>
</reference>
<proteinExistence type="predicted"/>
<organism evidence="2">
    <name type="scientific">Prymnesium polylepis</name>
    <dbReference type="NCBI Taxonomy" id="72548"/>
    <lineage>
        <taxon>Eukaryota</taxon>
        <taxon>Haptista</taxon>
        <taxon>Haptophyta</taxon>
        <taxon>Prymnesiophyceae</taxon>
        <taxon>Prymnesiales</taxon>
        <taxon>Prymnesiaceae</taxon>
        <taxon>Prymnesium</taxon>
    </lineage>
</organism>
<sequence>MTTIRSSRGGPWEPTATTAPDKRTALTAEAGYETKQASEYETADTHYASTVYQSPTLGAYGCTIVLAPQWSLRLGAEDNVLITSFVRTDMALLLQTEIQTRSWIDVLPSLCADARRVYEEDHAGGSSLISESLSMEVLARTFGAKLHKTEMQLAYWPAHSAMTDFSVEFDGVSLGVSVTRALAHPTAPLEVADALRLLQKKLSGVLKSTAACYNAEWRKQILHIWARSERVVRVLEEAYSLLEPHLIANTLCLVTHCGSLPELFEEKSTIRQMPPPRLKGAKDEQHLKVLAESDPTSAARTRAGSW</sequence>
<accession>A0A7S4HEX0</accession>
<protein>
    <submittedName>
        <fullName evidence="2">Uncharacterized protein</fullName>
    </submittedName>
</protein>